<reference evidence="1" key="1">
    <citation type="submission" date="2023-10" db="EMBL/GenBank/DDBJ databases">
        <title>Genome assemblies of two species of porcelain crab, Petrolisthes cinctipes and Petrolisthes manimaculis (Anomura: Porcellanidae).</title>
        <authorList>
            <person name="Angst P."/>
        </authorList>
    </citation>
    <scope>NUCLEOTIDE SEQUENCE</scope>
    <source>
        <strain evidence="1">PB745_01</strain>
        <tissue evidence="1">Gill</tissue>
    </source>
</reference>
<keyword evidence="2" id="KW-1185">Reference proteome</keyword>
<evidence type="ECO:0000313" key="1">
    <source>
        <dbReference type="EMBL" id="KAK3885549.1"/>
    </source>
</evidence>
<evidence type="ECO:0000313" key="2">
    <source>
        <dbReference type="Proteomes" id="UP001286313"/>
    </source>
</evidence>
<dbReference type="EMBL" id="JAWQEG010000791">
    <property type="protein sequence ID" value="KAK3885549.1"/>
    <property type="molecule type" value="Genomic_DNA"/>
</dbReference>
<dbReference type="Proteomes" id="UP001286313">
    <property type="component" value="Unassembled WGS sequence"/>
</dbReference>
<comment type="caution">
    <text evidence="1">The sequence shown here is derived from an EMBL/GenBank/DDBJ whole genome shotgun (WGS) entry which is preliminary data.</text>
</comment>
<accession>A0AAE1KUP6</accession>
<protein>
    <submittedName>
        <fullName evidence="1">Uncharacterized protein</fullName>
    </submittedName>
</protein>
<sequence length="96" mass="10696">MENTTLVTVPNSTGEEKLVPEVFPVCAVTRAMARMGIAEPDEVTQEDQDLGVLFAEPCELENDQSNGNFEKVESQKELKIDIEIEKSELVKEQKKG</sequence>
<gene>
    <name evidence="1" type="ORF">Pcinc_010290</name>
</gene>
<name>A0AAE1KUP6_PETCI</name>
<proteinExistence type="predicted"/>
<dbReference type="AlphaFoldDB" id="A0AAE1KUP6"/>
<organism evidence="1 2">
    <name type="scientific">Petrolisthes cinctipes</name>
    <name type="common">Flat porcelain crab</name>
    <dbReference type="NCBI Taxonomy" id="88211"/>
    <lineage>
        <taxon>Eukaryota</taxon>
        <taxon>Metazoa</taxon>
        <taxon>Ecdysozoa</taxon>
        <taxon>Arthropoda</taxon>
        <taxon>Crustacea</taxon>
        <taxon>Multicrustacea</taxon>
        <taxon>Malacostraca</taxon>
        <taxon>Eumalacostraca</taxon>
        <taxon>Eucarida</taxon>
        <taxon>Decapoda</taxon>
        <taxon>Pleocyemata</taxon>
        <taxon>Anomura</taxon>
        <taxon>Galatheoidea</taxon>
        <taxon>Porcellanidae</taxon>
        <taxon>Petrolisthes</taxon>
    </lineage>
</organism>